<evidence type="ECO:0000313" key="2">
    <source>
        <dbReference type="Proteomes" id="UP000434475"/>
    </source>
</evidence>
<dbReference type="Pfam" id="PF20118">
    <property type="entry name" value="DUF6508"/>
    <property type="match status" value="1"/>
</dbReference>
<dbReference type="InterPro" id="IPR045425">
    <property type="entry name" value="DUF6508"/>
</dbReference>
<evidence type="ECO:0000313" key="1">
    <source>
        <dbReference type="EMBL" id="MSB22008.1"/>
    </source>
</evidence>
<gene>
    <name evidence="1" type="ORF">GKE97_21260</name>
</gene>
<protein>
    <submittedName>
        <fullName evidence="1">GIY-YIG nuclease family protein</fullName>
    </submittedName>
</protein>
<sequence>MTEDLFLDWAIKLLEQIETSEEKKLWCRRYSVYSRSPGQKTLSRDLHDFVDRTYQAGLVIQNYHEVIQKWGLEERNIAIAPPGWLEMQPYLCVLACIAWHFRRDHFCEGSLISQSIAEGVLLRLFRRLKALCPTSVPAVTLQELCCNDCHSVPEVPGVYWVFAPEGMAIRFSEQEYRPKAKIYPAKKLQEKYEGCADQSILYIGKAEGKRGLRQRLRQYMDYGLGRGNIHAGGRAVWQISDCGLLLLAYEACENPGERERQLLQEYREKNGSYPLANWRG</sequence>
<dbReference type="RefSeq" id="WP_009260457.1">
    <property type="nucleotide sequence ID" value="NZ_JADNIM010000027.1"/>
</dbReference>
<organism evidence="1 2">
    <name type="scientific">Flavonifractor plautii</name>
    <name type="common">Fusobacterium plautii</name>
    <dbReference type="NCBI Taxonomy" id="292800"/>
    <lineage>
        <taxon>Bacteria</taxon>
        <taxon>Bacillati</taxon>
        <taxon>Bacillota</taxon>
        <taxon>Clostridia</taxon>
        <taxon>Eubacteriales</taxon>
        <taxon>Oscillospiraceae</taxon>
        <taxon>Flavonifractor</taxon>
    </lineage>
</organism>
<comment type="caution">
    <text evidence="1">The sequence shown here is derived from an EMBL/GenBank/DDBJ whole genome shotgun (WGS) entry which is preliminary data.</text>
</comment>
<proteinExistence type="predicted"/>
<accession>A0A174QPL7</accession>
<dbReference type="AlphaFoldDB" id="A0A174QPL7"/>
<dbReference type="EMBL" id="WKPR01000031">
    <property type="protein sequence ID" value="MSB22008.1"/>
    <property type="molecule type" value="Genomic_DNA"/>
</dbReference>
<dbReference type="Proteomes" id="UP000434475">
    <property type="component" value="Unassembled WGS sequence"/>
</dbReference>
<name>A0A174QPL7_FLAPL</name>
<reference evidence="1 2" key="1">
    <citation type="journal article" date="2019" name="Nat. Med.">
        <title>A library of human gut bacterial isolates paired with longitudinal multiomics data enables mechanistic microbiome research.</title>
        <authorList>
            <person name="Poyet M."/>
            <person name="Groussin M."/>
            <person name="Gibbons S.M."/>
            <person name="Avila-Pacheco J."/>
            <person name="Jiang X."/>
            <person name="Kearney S.M."/>
            <person name="Perrotta A.R."/>
            <person name="Berdy B."/>
            <person name="Zhao S."/>
            <person name="Lieberman T.D."/>
            <person name="Swanson P.K."/>
            <person name="Smith M."/>
            <person name="Roesemann S."/>
            <person name="Alexander J.E."/>
            <person name="Rich S.A."/>
            <person name="Livny J."/>
            <person name="Vlamakis H."/>
            <person name="Clish C."/>
            <person name="Bullock K."/>
            <person name="Deik A."/>
            <person name="Scott J."/>
            <person name="Pierce K.A."/>
            <person name="Xavier R.J."/>
            <person name="Alm E.J."/>
        </authorList>
    </citation>
    <scope>NUCLEOTIDE SEQUENCE [LARGE SCALE GENOMIC DNA]</scope>
    <source>
        <strain evidence="1 2">BIOML-A2</strain>
    </source>
</reference>